<evidence type="ECO:0000256" key="1">
    <source>
        <dbReference type="SAM" id="Phobius"/>
    </source>
</evidence>
<name>A0ABD0RMU9_CIRMR</name>
<keyword evidence="3" id="KW-1185">Reference proteome</keyword>
<feature type="non-terminal residue" evidence="2">
    <location>
        <position position="97"/>
    </location>
</feature>
<feature type="non-terminal residue" evidence="2">
    <location>
        <position position="1"/>
    </location>
</feature>
<dbReference type="EMBL" id="JAMKFB020000002">
    <property type="protein sequence ID" value="KAL0199849.1"/>
    <property type="molecule type" value="Genomic_DNA"/>
</dbReference>
<evidence type="ECO:0000313" key="3">
    <source>
        <dbReference type="Proteomes" id="UP001529510"/>
    </source>
</evidence>
<evidence type="ECO:0000313" key="2">
    <source>
        <dbReference type="EMBL" id="KAL0199849.1"/>
    </source>
</evidence>
<organism evidence="2 3">
    <name type="scientific">Cirrhinus mrigala</name>
    <name type="common">Mrigala</name>
    <dbReference type="NCBI Taxonomy" id="683832"/>
    <lineage>
        <taxon>Eukaryota</taxon>
        <taxon>Metazoa</taxon>
        <taxon>Chordata</taxon>
        <taxon>Craniata</taxon>
        <taxon>Vertebrata</taxon>
        <taxon>Euteleostomi</taxon>
        <taxon>Actinopterygii</taxon>
        <taxon>Neopterygii</taxon>
        <taxon>Teleostei</taxon>
        <taxon>Ostariophysi</taxon>
        <taxon>Cypriniformes</taxon>
        <taxon>Cyprinidae</taxon>
        <taxon>Labeoninae</taxon>
        <taxon>Labeonini</taxon>
        <taxon>Cirrhinus</taxon>
    </lineage>
</organism>
<gene>
    <name evidence="2" type="ORF">M9458_003036</name>
</gene>
<proteinExistence type="predicted"/>
<keyword evidence="1" id="KW-0472">Membrane</keyword>
<reference evidence="2 3" key="1">
    <citation type="submission" date="2024-05" db="EMBL/GenBank/DDBJ databases">
        <title>Genome sequencing and assembly of Indian major carp, Cirrhinus mrigala (Hamilton, 1822).</title>
        <authorList>
            <person name="Mohindra V."/>
            <person name="Chowdhury L.M."/>
            <person name="Lal K."/>
            <person name="Jena J.K."/>
        </authorList>
    </citation>
    <scope>NUCLEOTIDE SEQUENCE [LARGE SCALE GENOMIC DNA]</scope>
    <source>
        <strain evidence="2">CM1030</strain>
        <tissue evidence="2">Blood</tissue>
    </source>
</reference>
<sequence>TPPELKLNPLLLKFWTNHRSTLSMRSWIHGVEGAAWNISPTGRGMDLRNDPGCPERTYSTLPFCWNSIAATWIALPLAVAAVLGVVLGHQEPPLEDG</sequence>
<protein>
    <submittedName>
        <fullName evidence="2">Uncharacterized protein</fullName>
    </submittedName>
</protein>
<keyword evidence="1" id="KW-1133">Transmembrane helix</keyword>
<comment type="caution">
    <text evidence="2">The sequence shown here is derived from an EMBL/GenBank/DDBJ whole genome shotgun (WGS) entry which is preliminary data.</text>
</comment>
<feature type="transmembrane region" description="Helical" evidence="1">
    <location>
        <begin position="63"/>
        <end position="87"/>
    </location>
</feature>
<dbReference type="Proteomes" id="UP001529510">
    <property type="component" value="Unassembled WGS sequence"/>
</dbReference>
<keyword evidence="1" id="KW-0812">Transmembrane</keyword>
<dbReference type="AlphaFoldDB" id="A0ABD0RMU9"/>
<accession>A0ABD0RMU9</accession>